<feature type="compositionally biased region" description="Low complexity" evidence="1">
    <location>
        <begin position="129"/>
        <end position="139"/>
    </location>
</feature>
<keyword evidence="2" id="KW-0812">Transmembrane</keyword>
<dbReference type="PANTHER" id="PTHR33392:SF6">
    <property type="entry name" value="POLYISOPRENYL-TEICHOIC ACID--PEPTIDOGLYCAN TEICHOIC ACID TRANSFERASE TAGU"/>
    <property type="match status" value="1"/>
</dbReference>
<feature type="region of interest" description="Disordered" evidence="1">
    <location>
        <begin position="1"/>
        <end position="147"/>
    </location>
</feature>
<comment type="caution">
    <text evidence="4">The sequence shown here is derived from an EMBL/GenBank/DDBJ whole genome shotgun (WGS) entry which is preliminary data.</text>
</comment>
<reference evidence="4" key="2">
    <citation type="submission" date="2020-09" db="EMBL/GenBank/DDBJ databases">
        <authorList>
            <person name="Sun Q."/>
            <person name="Ohkuma M."/>
        </authorList>
    </citation>
    <scope>NUCLEOTIDE SEQUENCE</scope>
    <source>
        <strain evidence="4">JCM 4637</strain>
    </source>
</reference>
<keyword evidence="2" id="KW-0472">Membrane</keyword>
<feature type="transmembrane region" description="Helical" evidence="2">
    <location>
        <begin position="193"/>
        <end position="213"/>
    </location>
</feature>
<accession>A0A918WY96</accession>
<evidence type="ECO:0000259" key="3">
    <source>
        <dbReference type="Pfam" id="PF13399"/>
    </source>
</evidence>
<evidence type="ECO:0000256" key="1">
    <source>
        <dbReference type="SAM" id="MobiDB-lite"/>
    </source>
</evidence>
<evidence type="ECO:0000256" key="2">
    <source>
        <dbReference type="SAM" id="Phobius"/>
    </source>
</evidence>
<dbReference type="Gene3D" id="3.40.630.190">
    <property type="entry name" value="LCP protein"/>
    <property type="match status" value="1"/>
</dbReference>
<dbReference type="EMBL" id="BMVC01000006">
    <property type="protein sequence ID" value="GHC94410.1"/>
    <property type="molecule type" value="Genomic_DNA"/>
</dbReference>
<feature type="compositionally biased region" description="Low complexity" evidence="1">
    <location>
        <begin position="94"/>
        <end position="110"/>
    </location>
</feature>
<feature type="domain" description="LytR/CpsA/Psr regulator C-terminal" evidence="3">
    <location>
        <begin position="475"/>
        <end position="561"/>
    </location>
</feature>
<gene>
    <name evidence="4" type="ORF">GCM10010334_32370</name>
</gene>
<evidence type="ECO:0000313" key="5">
    <source>
        <dbReference type="Proteomes" id="UP000638353"/>
    </source>
</evidence>
<proteinExistence type="predicted"/>
<dbReference type="Pfam" id="PF13399">
    <property type="entry name" value="LytR_C"/>
    <property type="match status" value="1"/>
</dbReference>
<dbReference type="AlphaFoldDB" id="A0A918WY96"/>
<feature type="compositionally biased region" description="Low complexity" evidence="1">
    <location>
        <begin position="28"/>
        <end position="87"/>
    </location>
</feature>
<evidence type="ECO:0000313" key="4">
    <source>
        <dbReference type="EMBL" id="GHC94410.1"/>
    </source>
</evidence>
<dbReference type="InterPro" id="IPR050922">
    <property type="entry name" value="LytR/CpsA/Psr_CW_biosynth"/>
</dbReference>
<keyword evidence="2" id="KW-1133">Transmembrane helix</keyword>
<reference evidence="4" key="1">
    <citation type="journal article" date="2014" name="Int. J. Syst. Evol. Microbiol.">
        <title>Complete genome sequence of Corynebacterium casei LMG S-19264T (=DSM 44701T), isolated from a smear-ripened cheese.</title>
        <authorList>
            <consortium name="US DOE Joint Genome Institute (JGI-PGF)"/>
            <person name="Walter F."/>
            <person name="Albersmeier A."/>
            <person name="Kalinowski J."/>
            <person name="Ruckert C."/>
        </authorList>
    </citation>
    <scope>NUCLEOTIDE SEQUENCE</scope>
    <source>
        <strain evidence="4">JCM 4637</strain>
    </source>
</reference>
<sequence length="568" mass="60660">MNDRQNPYDPYAQDPYTPPQPELVGYDAYGQPVYQQPPQQQSYDPYAAQQQPQQQAYGYDPYAQQPQQTAQFDPYAPQAPQQQIPEQYGYDTGQQQQLPPQQQWIPQQAPAPEPQQDRRPPRPAPPESEPAQESPQEAPANKRRTGTPEYATEQFSFVEEPDENSEDVIDWLKFTESRTERREEAKRRGRSRVVALAVVLALVVAGGVGYLWYTDKLPGMSSEKTGGPVATGAQKRDVIALHLHDLKDRNATSTVLLVDNTSTGQGTTVLLPDALALADDNGVATTLAKSVGDDGASGTRESLGTALGTDIGGTWRLDTPYLENLVEQVSNIEIDTDVSVPDTKKGAAPLVKQGKQQTLSGSMAVAYATYRAPGEPEAKQLARFGAVMQGVLKKLSDDPDTALVTVRTLGMILDPSLPEKSLAASLAKLAAHAKKGAYKTVLLPVGPDGRVSASDTVVRTVLGGTAKAPEQGAAVRVAVRNATGKAAAVDAARIALVNGGYTYADGGKESTASASKVTYADDAQKATAEEVAKTLGLSTAAVARGKATPNAEVAVVLGRDYKVPESPR</sequence>
<dbReference type="Proteomes" id="UP000638353">
    <property type="component" value="Unassembled WGS sequence"/>
</dbReference>
<dbReference type="PANTHER" id="PTHR33392">
    <property type="entry name" value="POLYISOPRENYL-TEICHOIC ACID--PEPTIDOGLYCAN TEICHOIC ACID TRANSFERASE TAGU"/>
    <property type="match status" value="1"/>
</dbReference>
<dbReference type="RefSeq" id="WP_189824259.1">
    <property type="nucleotide sequence ID" value="NZ_BMVC01000006.1"/>
</dbReference>
<protein>
    <submittedName>
        <fullName evidence="4">Membrane protein</fullName>
    </submittedName>
</protein>
<dbReference type="InterPro" id="IPR027381">
    <property type="entry name" value="LytR/CpsA/Psr_C"/>
</dbReference>
<name>A0A918WY96_9ACTN</name>
<organism evidence="4 5">
    <name type="scientific">Streptomyces finlayi</name>
    <dbReference type="NCBI Taxonomy" id="67296"/>
    <lineage>
        <taxon>Bacteria</taxon>
        <taxon>Bacillati</taxon>
        <taxon>Actinomycetota</taxon>
        <taxon>Actinomycetes</taxon>
        <taxon>Kitasatosporales</taxon>
        <taxon>Streptomycetaceae</taxon>
        <taxon>Streptomyces</taxon>
    </lineage>
</organism>